<dbReference type="GeneID" id="72184378"/>
<dbReference type="Proteomes" id="UP000830729">
    <property type="component" value="Chromosome"/>
</dbReference>
<proteinExistence type="predicted"/>
<reference evidence="1 2" key="1">
    <citation type="submission" date="2022-04" db="EMBL/GenBank/DDBJ databases">
        <title>Diverse halophilic archaea isolated from saline environments.</title>
        <authorList>
            <person name="Cui H.-L."/>
        </authorList>
    </citation>
    <scope>NUCLEOTIDE SEQUENCE [LARGE SCALE GENOMIC DNA]</scope>
    <source>
        <strain evidence="1 2">XZYJT49</strain>
    </source>
</reference>
<dbReference type="EMBL" id="CP096659">
    <property type="protein sequence ID" value="UPV75278.1"/>
    <property type="molecule type" value="Genomic_DNA"/>
</dbReference>
<organism evidence="1 2">
    <name type="scientific">Halorussus limi</name>
    <dbReference type="NCBI Taxonomy" id="2938695"/>
    <lineage>
        <taxon>Archaea</taxon>
        <taxon>Methanobacteriati</taxon>
        <taxon>Methanobacteriota</taxon>
        <taxon>Stenosarchaea group</taxon>
        <taxon>Halobacteria</taxon>
        <taxon>Halobacteriales</taxon>
        <taxon>Haladaptataceae</taxon>
        <taxon>Halorussus</taxon>
    </lineage>
</organism>
<dbReference type="AlphaFoldDB" id="A0A8U0HWH7"/>
<gene>
    <name evidence="1" type="ORF">M0R89_04225</name>
</gene>
<protein>
    <submittedName>
        <fullName evidence="1">Uncharacterized protein</fullName>
    </submittedName>
</protein>
<dbReference type="KEGG" id="halx:M0R89_04225"/>
<name>A0A8U0HWH7_9EURY</name>
<evidence type="ECO:0000313" key="2">
    <source>
        <dbReference type="Proteomes" id="UP000830729"/>
    </source>
</evidence>
<dbReference type="RefSeq" id="WP_248651321.1">
    <property type="nucleotide sequence ID" value="NZ_CP096659.1"/>
</dbReference>
<sequence>MPGPSESDLTSTKRVTLLVQRAERSKPNETAPNDQITSVINQFGAVINQLDALGGSRITVKTSGVLEHDTGEVITTLDYARNADV</sequence>
<evidence type="ECO:0000313" key="1">
    <source>
        <dbReference type="EMBL" id="UPV75278.1"/>
    </source>
</evidence>
<accession>A0A8U0HWH7</accession>
<keyword evidence="2" id="KW-1185">Reference proteome</keyword>